<dbReference type="PROSITE" id="PS51880">
    <property type="entry name" value="TGS"/>
    <property type="match status" value="1"/>
</dbReference>
<dbReference type="InterPro" id="IPR045600">
    <property type="entry name" value="RelA/SpoT_AH_RIS"/>
</dbReference>
<dbReference type="PROSITE" id="PS51831">
    <property type="entry name" value="HD"/>
    <property type="match status" value="1"/>
</dbReference>
<dbReference type="PANTHER" id="PTHR21262">
    <property type="entry name" value="GUANOSINE-3',5'-BIS DIPHOSPHATE 3'-PYROPHOSPHOHYDROLASE"/>
    <property type="match status" value="1"/>
</dbReference>
<dbReference type="Proteomes" id="UP000658131">
    <property type="component" value="Unassembled WGS sequence"/>
</dbReference>
<dbReference type="InterPro" id="IPR033655">
    <property type="entry name" value="TGS_RelA/SpoT"/>
</dbReference>
<comment type="catalytic activity">
    <reaction evidence="3">
        <text>GTP + ATP = guanosine 3'-diphosphate 5'-triphosphate + AMP</text>
        <dbReference type="Rhea" id="RHEA:22088"/>
        <dbReference type="ChEBI" id="CHEBI:30616"/>
        <dbReference type="ChEBI" id="CHEBI:37565"/>
        <dbReference type="ChEBI" id="CHEBI:142410"/>
        <dbReference type="ChEBI" id="CHEBI:456215"/>
        <dbReference type="EC" id="2.7.6.5"/>
    </reaction>
</comment>
<accession>A0ABR7NLC5</accession>
<dbReference type="InterPro" id="IPR006674">
    <property type="entry name" value="HD_domain"/>
</dbReference>
<dbReference type="InterPro" id="IPR003607">
    <property type="entry name" value="HD/PDEase_dom"/>
</dbReference>
<dbReference type="SUPFAM" id="SSF81271">
    <property type="entry name" value="TGS-like"/>
    <property type="match status" value="1"/>
</dbReference>
<dbReference type="Pfam" id="PF19296">
    <property type="entry name" value="RelA_AH_RIS"/>
    <property type="match status" value="1"/>
</dbReference>
<dbReference type="SMART" id="SM00471">
    <property type="entry name" value="HDc"/>
    <property type="match status" value="1"/>
</dbReference>
<proteinExistence type="inferred from homology"/>
<dbReference type="InterPro" id="IPR004811">
    <property type="entry name" value="RelA/Spo_fam"/>
</dbReference>
<dbReference type="Gene3D" id="3.10.20.30">
    <property type="match status" value="1"/>
</dbReference>
<evidence type="ECO:0000313" key="9">
    <source>
        <dbReference type="Proteomes" id="UP000658131"/>
    </source>
</evidence>
<dbReference type="CDD" id="cd01668">
    <property type="entry name" value="TGS_RSH"/>
    <property type="match status" value="1"/>
</dbReference>
<dbReference type="Pfam" id="PF13328">
    <property type="entry name" value="HD_4"/>
    <property type="match status" value="1"/>
</dbReference>
<evidence type="ECO:0000256" key="3">
    <source>
        <dbReference type="ARBA" id="ARBA00048244"/>
    </source>
</evidence>
<dbReference type="InterPro" id="IPR018247">
    <property type="entry name" value="EF_Hand_1_Ca_BS"/>
</dbReference>
<dbReference type="Gene3D" id="1.10.3210.10">
    <property type="entry name" value="Hypothetical protein af1432"/>
    <property type="match status" value="1"/>
</dbReference>
<dbReference type="SUPFAM" id="SSF81301">
    <property type="entry name" value="Nucleotidyltransferase"/>
    <property type="match status" value="1"/>
</dbReference>
<evidence type="ECO:0000259" key="7">
    <source>
        <dbReference type="PROSITE" id="PS51880"/>
    </source>
</evidence>
<dbReference type="InterPro" id="IPR043519">
    <property type="entry name" value="NT_sf"/>
</dbReference>
<comment type="function">
    <text evidence="4">In eubacteria ppGpp (guanosine 3'-diphosphate 5'-diphosphate) is a mediator of the stringent response that coordinates a variety of cellular activities in response to changes in nutritional abundance.</text>
</comment>
<evidence type="ECO:0000256" key="2">
    <source>
        <dbReference type="ARBA" id="ARBA00013251"/>
    </source>
</evidence>
<dbReference type="SUPFAM" id="SSF109604">
    <property type="entry name" value="HD-domain/PDEase-like"/>
    <property type="match status" value="1"/>
</dbReference>
<dbReference type="InterPro" id="IPR002912">
    <property type="entry name" value="ACT_dom"/>
</dbReference>
<organism evidence="8 9">
    <name type="scientific">Yanshouia hominis</name>
    <dbReference type="NCBI Taxonomy" id="2763673"/>
    <lineage>
        <taxon>Bacteria</taxon>
        <taxon>Bacillati</taxon>
        <taxon>Bacillota</taxon>
        <taxon>Clostridia</taxon>
        <taxon>Eubacteriales</taxon>
        <taxon>Oscillospiraceae</taxon>
        <taxon>Yanshouia</taxon>
    </lineage>
</organism>
<dbReference type="InterPro" id="IPR012675">
    <property type="entry name" value="Beta-grasp_dom_sf"/>
</dbReference>
<dbReference type="EC" id="2.7.6.5" evidence="2"/>
<dbReference type="Gene3D" id="3.30.70.260">
    <property type="match status" value="1"/>
</dbReference>
<evidence type="ECO:0000313" key="8">
    <source>
        <dbReference type="EMBL" id="MBC8576642.1"/>
    </source>
</evidence>
<evidence type="ECO:0000259" key="5">
    <source>
        <dbReference type="PROSITE" id="PS51671"/>
    </source>
</evidence>
<reference evidence="8 9" key="1">
    <citation type="submission" date="2020-08" db="EMBL/GenBank/DDBJ databases">
        <title>Genome public.</title>
        <authorList>
            <person name="Liu C."/>
            <person name="Sun Q."/>
        </authorList>
    </citation>
    <scope>NUCLEOTIDE SEQUENCE [LARGE SCALE GENOMIC DNA]</scope>
    <source>
        <strain evidence="8 9">BX1</strain>
    </source>
</reference>
<dbReference type="PROSITE" id="PS00018">
    <property type="entry name" value="EF_HAND_1"/>
    <property type="match status" value="1"/>
</dbReference>
<protein>
    <recommendedName>
        <fullName evidence="2">GTP diphosphokinase</fullName>
        <ecNumber evidence="2">2.7.6.5</ecNumber>
    </recommendedName>
</protein>
<dbReference type="Pfam" id="PF02824">
    <property type="entry name" value="TGS"/>
    <property type="match status" value="1"/>
</dbReference>
<dbReference type="InterPro" id="IPR012676">
    <property type="entry name" value="TGS-like"/>
</dbReference>
<dbReference type="Gene3D" id="3.30.460.10">
    <property type="entry name" value="Beta Polymerase, domain 2"/>
    <property type="match status" value="1"/>
</dbReference>
<dbReference type="EMBL" id="JACRTB010000013">
    <property type="protein sequence ID" value="MBC8576642.1"/>
    <property type="molecule type" value="Genomic_DNA"/>
</dbReference>
<feature type="domain" description="HD" evidence="6">
    <location>
        <begin position="53"/>
        <end position="152"/>
    </location>
</feature>
<comment type="caution">
    <text evidence="8">The sequence shown here is derived from an EMBL/GenBank/DDBJ whole genome shotgun (WGS) entry which is preliminary data.</text>
</comment>
<comment type="pathway">
    <text evidence="1">Purine metabolism; ppGpp biosynthesis; ppGpp from GTP: step 1/2.</text>
</comment>
<dbReference type="SUPFAM" id="SSF55021">
    <property type="entry name" value="ACT-like"/>
    <property type="match status" value="1"/>
</dbReference>
<dbReference type="Pfam" id="PF04607">
    <property type="entry name" value="RelA_SpoT"/>
    <property type="match status" value="1"/>
</dbReference>
<dbReference type="InterPro" id="IPR004095">
    <property type="entry name" value="TGS"/>
</dbReference>
<dbReference type="RefSeq" id="WP_262400148.1">
    <property type="nucleotide sequence ID" value="NZ_JACRTB010000013.1"/>
</dbReference>
<dbReference type="CDD" id="cd05399">
    <property type="entry name" value="NT_Rel-Spo_like"/>
    <property type="match status" value="1"/>
</dbReference>
<gene>
    <name evidence="8" type="ORF">H8717_09530</name>
</gene>
<dbReference type="PANTHER" id="PTHR21262:SF31">
    <property type="entry name" value="GTP PYROPHOSPHOKINASE"/>
    <property type="match status" value="1"/>
</dbReference>
<dbReference type="InterPro" id="IPR007685">
    <property type="entry name" value="RelA_SpoT"/>
</dbReference>
<dbReference type="CDD" id="cd00077">
    <property type="entry name" value="HDc"/>
    <property type="match status" value="1"/>
</dbReference>
<dbReference type="PROSITE" id="PS51671">
    <property type="entry name" value="ACT"/>
    <property type="match status" value="1"/>
</dbReference>
<evidence type="ECO:0000256" key="4">
    <source>
        <dbReference type="RuleBase" id="RU003847"/>
    </source>
</evidence>
<comment type="similarity">
    <text evidence="4">Belongs to the relA/spoT family.</text>
</comment>
<dbReference type="Pfam" id="PF13291">
    <property type="entry name" value="ACT_4"/>
    <property type="match status" value="1"/>
</dbReference>
<feature type="domain" description="TGS" evidence="7">
    <location>
        <begin position="390"/>
        <end position="453"/>
    </location>
</feature>
<dbReference type="SMART" id="SM00954">
    <property type="entry name" value="RelA_SpoT"/>
    <property type="match status" value="1"/>
</dbReference>
<dbReference type="CDD" id="cd04876">
    <property type="entry name" value="ACT_RelA-SpoT"/>
    <property type="match status" value="1"/>
</dbReference>
<sequence>MSDQNEGHSLTFEELQDFIRQSGKNYNPELIEKAYSLAAAAHGEQKRRSGEPYIIHPLAVAKILVELGMDNESIAAALLHDVVEDTGVPLSDIEKQFGHEIALLVNGVTKLGRIPYTSKEEQQAENLRKMLLAMAQDIRVVIIKLADRLHNARTFQYLPDEKRRYKALETMEIYAPIADRLGIRRIKEELEDTSLRYLDPIAYGEIESQLAAREERQKFLASIKQRIFDRVKAEHPNAYIEGRVKSIYGIYRKVYMQGRAFDEVYDIYAVRIIVDSVIECYNILGIIHDMFRPIPNRFKDYISTPKQNMYQSLHTTVFDKEGIPFETQIRTWEMHYTAEYGIAAHWKYKVGIQGKDKLEERLAWVRQLLENQQEGEDAEEIVRSIKSDIAPEEVFVFTPKGDVISLPAGATVLDFAYAIHSAVGNRMVGARIDGKIVSIDTPVQTGMIVEIITSNSKTQGPNRDWLNIVKTTEARNKIRSWFKKERREENIAEGIAMIEREFKRASISVTEEQRDQLLLVEAKRQHMGSIEDLLAALGYGGLPFTRIFPHLREEYQRLYRPEPEEKPLTIKPKKERKDSSGVIVEGLEGCLVKFSKCCNPLPGDEIIGFVTRGYGVSIHKKDCINVAAALKDENQKERWVKTEWASNIKESFQSSVEIVGNNRAGLLAELSVLLSNLRVPLHAFMAKELKDGRLNFHVTMTISDLQQLAYIISQIKRVPGVISVDRVSG</sequence>
<evidence type="ECO:0000259" key="6">
    <source>
        <dbReference type="PROSITE" id="PS51831"/>
    </source>
</evidence>
<dbReference type="InterPro" id="IPR045865">
    <property type="entry name" value="ACT-like_dom_sf"/>
</dbReference>
<keyword evidence="9" id="KW-1185">Reference proteome</keyword>
<evidence type="ECO:0000256" key="1">
    <source>
        <dbReference type="ARBA" id="ARBA00004976"/>
    </source>
</evidence>
<name>A0ABR7NLC5_9FIRM</name>
<dbReference type="NCBIfam" id="TIGR00691">
    <property type="entry name" value="spoT_relA"/>
    <property type="match status" value="1"/>
</dbReference>
<feature type="domain" description="ACT" evidence="5">
    <location>
        <begin position="655"/>
        <end position="729"/>
    </location>
</feature>